<evidence type="ECO:0000313" key="3">
    <source>
        <dbReference type="Proteomes" id="UP001139721"/>
    </source>
</evidence>
<protein>
    <recommendedName>
        <fullName evidence="4">Dot/Icm secretion system substrate</fullName>
    </recommendedName>
</protein>
<evidence type="ECO:0008006" key="4">
    <source>
        <dbReference type="Google" id="ProtNLM"/>
    </source>
</evidence>
<keyword evidence="1" id="KW-0175">Coiled coil</keyword>
<organism evidence="2 3">
    <name type="scientific">Legionella maioricensis</name>
    <dbReference type="NCBI Taxonomy" id="2896528"/>
    <lineage>
        <taxon>Bacteria</taxon>
        <taxon>Pseudomonadati</taxon>
        <taxon>Pseudomonadota</taxon>
        <taxon>Gammaproteobacteria</taxon>
        <taxon>Legionellales</taxon>
        <taxon>Legionellaceae</taxon>
        <taxon>Legionella</taxon>
    </lineage>
</organism>
<accession>A0A9X2IAF6</accession>
<comment type="caution">
    <text evidence="2">The sequence shown here is derived from an EMBL/GenBank/DDBJ whole genome shotgun (WGS) entry which is preliminary data.</text>
</comment>
<dbReference type="AlphaFoldDB" id="A0A9X2IAF6"/>
<evidence type="ECO:0000313" key="2">
    <source>
        <dbReference type="EMBL" id="MCL9683989.1"/>
    </source>
</evidence>
<evidence type="ECO:0000256" key="1">
    <source>
        <dbReference type="SAM" id="Coils"/>
    </source>
</evidence>
<gene>
    <name evidence="2" type="ORF">LOX96_07785</name>
</gene>
<dbReference type="Proteomes" id="UP001139721">
    <property type="component" value="Unassembled WGS sequence"/>
</dbReference>
<dbReference type="EMBL" id="JAJKBJ010000007">
    <property type="protein sequence ID" value="MCL9683989.1"/>
    <property type="molecule type" value="Genomic_DNA"/>
</dbReference>
<keyword evidence="3" id="KW-1185">Reference proteome</keyword>
<sequence length="567" mass="64977">MPKSLSVRIGEALNVSGAFDNCFFHTYATYLLANKLPLPQDLFTFKSIMGAESPASKLQKRFPDQESLSLFAEYTQLHCPDEAPLSPNFIVEKTLVLGFLMREWFATQMAKSAAIANRIQADSLNKFKIYRTSRWEGLDASTLVSSDTAAVLYTANKAFLDYFTVHPKDGILTVEEARFKKYFTDVAEDEDKALEAYWKEEGYQNYCRLIANPSTKLAYNDITPVIERLNQPLTIYNANHRQGVIHTNEGSEDLPRMEVKLNAMAGHYYLLKTDKTTPLLQEYARSLEQYMIDRAVVLRVIGDKDLAAEEQSSLLVGAICPNGHLSKPSFDLLLDKVDHLKEVVDEHHQARLLIEQQRQLIEQERQRQLLEQEQQRKLLEQEQQRKLLEQEQQRKLLEQEQQRQLDKQTIKQPKVSAAEENFNEHLRLLNVKITNLQTRKNIAERNHDTKASERLELARKAAFALHRDLKREGEIYFNQPTPANYRAFKIRCEGLIQTARGVLDEHRGWSEFLINLGLGLATAGIGLVIKGIINLANDRAFFFVHKTDSSKQIDEIEKDINNASPSA</sequence>
<proteinExistence type="predicted"/>
<name>A0A9X2IAF6_9GAMM</name>
<feature type="coiled-coil region" evidence="1">
    <location>
        <begin position="347"/>
        <end position="446"/>
    </location>
</feature>
<reference evidence="2" key="1">
    <citation type="submission" date="2021-11" db="EMBL/GenBank/DDBJ databases">
        <title>Legionella maioricencis sp. nov., a new species isolated from hot water samples in Mallorca.</title>
        <authorList>
            <person name="Crespi S."/>
            <person name="Drasar V."/>
            <person name="Salva-Serra F."/>
            <person name="Jaen-Luchoro D."/>
            <person name="Pineiro-Iglesias B."/>
            <person name="Aliaga F."/>
            <person name="Fernandez-Juarez V."/>
            <person name="Coll G."/>
            <person name="Moore E.R.B."/>
            <person name="Bennasar-Figueras A."/>
        </authorList>
    </citation>
    <scope>NUCLEOTIDE SEQUENCE</scope>
    <source>
        <strain evidence="2">HCPI-6</strain>
    </source>
</reference>
<dbReference type="RefSeq" id="WP_250422189.1">
    <property type="nucleotide sequence ID" value="NZ_JAJKBJ010000007.1"/>
</dbReference>